<evidence type="ECO:0000313" key="3">
    <source>
        <dbReference type="Proteomes" id="UP000015001"/>
    </source>
</evidence>
<protein>
    <submittedName>
        <fullName evidence="2">Uncharacterized protein</fullName>
    </submittedName>
</protein>
<accession>S4MZ48</accession>
<sequence>MRLLATGIATHQDTRTHRRTPKRRTGPRDTTQLCLQQRSPRRPPGDAGGFSRNLERFY</sequence>
<keyword evidence="3" id="KW-1185">Reference proteome</keyword>
<name>S4MZ48_9ACTN</name>
<comment type="caution">
    <text evidence="2">The sequence shown here is derived from an EMBL/GenBank/DDBJ whole genome shotgun (WGS) entry which is preliminary data.</text>
</comment>
<feature type="region of interest" description="Disordered" evidence="1">
    <location>
        <begin position="1"/>
        <end position="58"/>
    </location>
</feature>
<reference evidence="2 3" key="1">
    <citation type="submission" date="2013-02" db="EMBL/GenBank/DDBJ databases">
        <title>Draft Genome Sequence of Streptomyces afghaniensis, Which Produces Compounds of the Julimycin B-Complex.</title>
        <authorList>
            <person name="Gruening B.A."/>
            <person name="Praeg A."/>
            <person name="Erxleben A."/>
            <person name="Guenther S."/>
            <person name="Fiedler H.-P."/>
            <person name="Goodfellow M."/>
            <person name="Mueller M."/>
        </authorList>
    </citation>
    <scope>NUCLEOTIDE SEQUENCE [LARGE SCALE GENOMIC DNA]</scope>
    <source>
        <strain evidence="2 3">772</strain>
    </source>
</reference>
<dbReference type="HOGENOM" id="CLU_2977125_0_0_11"/>
<dbReference type="EMBL" id="AOPY01001427">
    <property type="protein sequence ID" value="EPJ39227.1"/>
    <property type="molecule type" value="Genomic_DNA"/>
</dbReference>
<proteinExistence type="predicted"/>
<evidence type="ECO:0000256" key="1">
    <source>
        <dbReference type="SAM" id="MobiDB-lite"/>
    </source>
</evidence>
<dbReference type="Proteomes" id="UP000015001">
    <property type="component" value="Unassembled WGS sequence"/>
</dbReference>
<gene>
    <name evidence="2" type="ORF">STAFG_3697</name>
</gene>
<dbReference type="AlphaFoldDB" id="S4MZ48"/>
<feature type="compositionally biased region" description="Basic residues" evidence="1">
    <location>
        <begin position="16"/>
        <end position="25"/>
    </location>
</feature>
<evidence type="ECO:0000313" key="2">
    <source>
        <dbReference type="EMBL" id="EPJ39227.1"/>
    </source>
</evidence>
<organism evidence="2 3">
    <name type="scientific">Streptomyces afghaniensis 772</name>
    <dbReference type="NCBI Taxonomy" id="1283301"/>
    <lineage>
        <taxon>Bacteria</taxon>
        <taxon>Bacillati</taxon>
        <taxon>Actinomycetota</taxon>
        <taxon>Actinomycetes</taxon>
        <taxon>Kitasatosporales</taxon>
        <taxon>Streptomycetaceae</taxon>
        <taxon>Streptomyces</taxon>
    </lineage>
</organism>